<dbReference type="AlphaFoldDB" id="A0AAD2G5U7"/>
<protein>
    <submittedName>
        <fullName evidence="2">Uncharacterized protein</fullName>
    </submittedName>
</protein>
<dbReference type="Proteomes" id="UP001295423">
    <property type="component" value="Unassembled WGS sequence"/>
</dbReference>
<reference evidence="2" key="1">
    <citation type="submission" date="2023-08" db="EMBL/GenBank/DDBJ databases">
        <authorList>
            <person name="Audoor S."/>
            <person name="Bilcke G."/>
        </authorList>
    </citation>
    <scope>NUCLEOTIDE SEQUENCE</scope>
</reference>
<gene>
    <name evidence="2" type="ORF">CYCCA115_LOCUS20308</name>
</gene>
<dbReference type="InterPro" id="IPR006461">
    <property type="entry name" value="PLAC_motif_containing"/>
</dbReference>
<name>A0AAD2G5U7_9STRA</name>
<keyword evidence="3" id="KW-1185">Reference proteome</keyword>
<sequence length="215" mass="24205">MSQEVSIVAPSDMEEGYQFDAQVDGKTFTVTVPRGGVRAGQEFTTIAPFASDDEPNRFRFGLFQCWTGDAQCLMGFFCSGCLLGQLLQRLKLSFYGVKTNDDQYENSCIIMTVAYGIALLLGLILVIATGAGFMIMYIYLLYLVVVLTLTRLHMRNLYSIPGQMFGDTPLDDFCYSFWCTCCTLIQLTRHTHDEKIYKYRYESKTGLPEGAPEVV</sequence>
<dbReference type="PANTHER" id="PTHR15907">
    <property type="entry name" value="DUF614 FAMILY PROTEIN-RELATED"/>
    <property type="match status" value="1"/>
</dbReference>
<organism evidence="2 3">
    <name type="scientific">Cylindrotheca closterium</name>
    <dbReference type="NCBI Taxonomy" id="2856"/>
    <lineage>
        <taxon>Eukaryota</taxon>
        <taxon>Sar</taxon>
        <taxon>Stramenopiles</taxon>
        <taxon>Ochrophyta</taxon>
        <taxon>Bacillariophyta</taxon>
        <taxon>Bacillariophyceae</taxon>
        <taxon>Bacillariophycidae</taxon>
        <taxon>Bacillariales</taxon>
        <taxon>Bacillariaceae</taxon>
        <taxon>Cylindrotheca</taxon>
    </lineage>
</organism>
<evidence type="ECO:0000256" key="1">
    <source>
        <dbReference type="SAM" id="Phobius"/>
    </source>
</evidence>
<keyword evidence="1" id="KW-0472">Membrane</keyword>
<proteinExistence type="predicted"/>
<accession>A0AAD2G5U7</accession>
<comment type="caution">
    <text evidence="2">The sequence shown here is derived from an EMBL/GenBank/DDBJ whole genome shotgun (WGS) entry which is preliminary data.</text>
</comment>
<evidence type="ECO:0000313" key="2">
    <source>
        <dbReference type="EMBL" id="CAJ1963751.1"/>
    </source>
</evidence>
<dbReference type="NCBIfam" id="TIGR01571">
    <property type="entry name" value="A_thal_Cys_rich"/>
    <property type="match status" value="1"/>
</dbReference>
<feature type="transmembrane region" description="Helical" evidence="1">
    <location>
        <begin position="108"/>
        <end position="128"/>
    </location>
</feature>
<keyword evidence="1" id="KW-1133">Transmembrane helix</keyword>
<dbReference type="Pfam" id="PF04749">
    <property type="entry name" value="PLAC8"/>
    <property type="match status" value="1"/>
</dbReference>
<evidence type="ECO:0000313" key="3">
    <source>
        <dbReference type="Proteomes" id="UP001295423"/>
    </source>
</evidence>
<feature type="transmembrane region" description="Helical" evidence="1">
    <location>
        <begin position="134"/>
        <end position="154"/>
    </location>
</feature>
<dbReference type="EMBL" id="CAKOGP040002158">
    <property type="protein sequence ID" value="CAJ1963751.1"/>
    <property type="molecule type" value="Genomic_DNA"/>
</dbReference>
<keyword evidence="1" id="KW-0812">Transmembrane</keyword>